<accession>A0ABT0Y936</accession>
<dbReference type="Pfam" id="PF12728">
    <property type="entry name" value="HTH_17"/>
    <property type="match status" value="1"/>
</dbReference>
<evidence type="ECO:0000259" key="1">
    <source>
        <dbReference type="Pfam" id="PF12728"/>
    </source>
</evidence>
<dbReference type="Proteomes" id="UP001523216">
    <property type="component" value="Unassembled WGS sequence"/>
</dbReference>
<dbReference type="InterPro" id="IPR010093">
    <property type="entry name" value="SinI_DNA-bd"/>
</dbReference>
<evidence type="ECO:0000313" key="2">
    <source>
        <dbReference type="EMBL" id="MCM4081799.1"/>
    </source>
</evidence>
<gene>
    <name evidence="2" type="ORF">LXN57_29925</name>
</gene>
<dbReference type="NCBIfam" id="TIGR01764">
    <property type="entry name" value="excise"/>
    <property type="match status" value="1"/>
</dbReference>
<keyword evidence="3" id="KW-1185">Reference proteome</keyword>
<reference evidence="2 3" key="1">
    <citation type="submission" date="2022-06" db="EMBL/GenBank/DDBJ databases">
        <title>Actinoplanes abujensis sp. nov., isolated from Nigerian arid soil.</title>
        <authorList>
            <person name="Ding P."/>
        </authorList>
    </citation>
    <scope>NUCLEOTIDE SEQUENCE [LARGE SCALE GENOMIC DNA]</scope>
    <source>
        <strain evidence="3">TRM88002</strain>
    </source>
</reference>
<proteinExistence type="predicted"/>
<evidence type="ECO:0000313" key="3">
    <source>
        <dbReference type="Proteomes" id="UP001523216"/>
    </source>
</evidence>
<dbReference type="InterPro" id="IPR041657">
    <property type="entry name" value="HTH_17"/>
</dbReference>
<feature type="domain" description="Helix-turn-helix" evidence="1">
    <location>
        <begin position="8"/>
        <end position="54"/>
    </location>
</feature>
<protein>
    <submittedName>
        <fullName evidence="2">Helix-turn-helix domain-containing protein</fullName>
    </submittedName>
</protein>
<name>A0ABT0Y936_9ACTN</name>
<sequence>MTIRTTDLLTIGEAAILLRFPRRRVLDLCARGLLPYVSVGSHRRVRRADVEALIHPVLTRAELEQLWLHQAIAARYTAEPSAVLAIAEMNLRRLRRLHPGGAEWEWLERWEVLLAGEPEAVAEALTSPAQYAVRLRSASPFAGVLSERERRAVLDDFAESRRDQARPLRLTSLERVMRAV</sequence>
<organism evidence="2 3">
    <name type="scientific">Paractinoplanes hotanensis</name>
    <dbReference type="NCBI Taxonomy" id="2906497"/>
    <lineage>
        <taxon>Bacteria</taxon>
        <taxon>Bacillati</taxon>
        <taxon>Actinomycetota</taxon>
        <taxon>Actinomycetes</taxon>
        <taxon>Micromonosporales</taxon>
        <taxon>Micromonosporaceae</taxon>
        <taxon>Paractinoplanes</taxon>
    </lineage>
</organism>
<comment type="caution">
    <text evidence="2">The sequence shown here is derived from an EMBL/GenBank/DDBJ whole genome shotgun (WGS) entry which is preliminary data.</text>
</comment>
<dbReference type="EMBL" id="JAMQOL010000042">
    <property type="protein sequence ID" value="MCM4081799.1"/>
    <property type="molecule type" value="Genomic_DNA"/>
</dbReference>
<dbReference type="RefSeq" id="WP_251801541.1">
    <property type="nucleotide sequence ID" value="NZ_JAMQOL010000042.1"/>
</dbReference>